<keyword evidence="8" id="KW-0547">Nucleotide-binding</keyword>
<keyword evidence="5" id="KW-0808">Transferase</keyword>
<feature type="transmembrane region" description="Helical" evidence="13">
    <location>
        <begin position="520"/>
        <end position="536"/>
    </location>
</feature>
<evidence type="ECO:0000256" key="3">
    <source>
        <dbReference type="ARBA" id="ARBA00022475"/>
    </source>
</evidence>
<evidence type="ECO:0000256" key="7">
    <source>
        <dbReference type="ARBA" id="ARBA00022692"/>
    </source>
</evidence>
<evidence type="ECO:0000256" key="10">
    <source>
        <dbReference type="ARBA" id="ARBA00022840"/>
    </source>
</evidence>
<reference evidence="15" key="1">
    <citation type="submission" date="2018-05" db="EMBL/GenBank/DDBJ databases">
        <authorList>
            <person name="Lanie J.A."/>
            <person name="Ng W.-L."/>
            <person name="Kazmierczak K.M."/>
            <person name="Andrzejewski T.M."/>
            <person name="Davidsen T.M."/>
            <person name="Wayne K.J."/>
            <person name="Tettelin H."/>
            <person name="Glass J.I."/>
            <person name="Rusch D."/>
            <person name="Podicherti R."/>
            <person name="Tsui H.-C.T."/>
            <person name="Winkler M.E."/>
        </authorList>
    </citation>
    <scope>NUCLEOTIDE SEQUENCE</scope>
</reference>
<feature type="domain" description="Protein kinase" evidence="14">
    <location>
        <begin position="120"/>
        <end position="472"/>
    </location>
</feature>
<dbReference type="GO" id="GO:0005524">
    <property type="term" value="F:ATP binding"/>
    <property type="evidence" value="ECO:0007669"/>
    <property type="project" value="UniProtKB-KW"/>
</dbReference>
<dbReference type="InterPro" id="IPR004147">
    <property type="entry name" value="ABC1_dom"/>
</dbReference>
<dbReference type="InterPro" id="IPR050154">
    <property type="entry name" value="UbiB_kinase"/>
</dbReference>
<keyword evidence="6" id="KW-0831">Ubiquinone biosynthesis</keyword>
<dbReference type="GO" id="GO:0006744">
    <property type="term" value="P:ubiquinone biosynthetic process"/>
    <property type="evidence" value="ECO:0007669"/>
    <property type="project" value="UniProtKB-UniPathway"/>
</dbReference>
<keyword evidence="10" id="KW-0067">ATP-binding</keyword>
<keyword evidence="11 13" id="KW-1133">Transmembrane helix</keyword>
<sequence>MQQFKILARLIHIHKILVDYRLDDLIRDIPYLKPLQWLFYFSPKRWLSKKNQLPRAIRIRRALEELGPLYVKFGQSLSTRPDLLPEDIANELAKLQDNVPPFSSEAADQEIETAFGRSAQEIFKSFNSVAFASASVAQAHLAELQSGEEVVVKILRPGILDAIEKDMQILFILAKLIESYSKEGKRLKPLEVVSDYQKVVHNELDLMREAANCAQIGRNWENSEIIHVPKVYWDYCRPNILVQERINGIPINNIDELNKAGVDIQQLAINGVIIFFTQVFHHNLFHADMHPGNVFVDVSNPDQPKYVAVDFGIVGSLNERDLRYLARNFSAFFEQDYKKIARCFIEAGWVPRETRIDEFEASIRTVCDPIFDKPLKDISFGNLLFRLLQTARQFEMENQPQLVQLEKTLLNIEGLGRQLYPELDLMSAAKPVLDDWRKKQMDIKGLVKKLQKDAPELRETLERLPEVARKLLEERPDHNQSVLTNMDIIATFKRLYLGMIGMGFFIGGILLLAIKEISFWPGWVMVAISAIIILTSKPK</sequence>
<dbReference type="InterPro" id="IPR045308">
    <property type="entry name" value="UbiB_bact"/>
</dbReference>
<dbReference type="SUPFAM" id="SSF56112">
    <property type="entry name" value="Protein kinase-like (PK-like)"/>
    <property type="match status" value="1"/>
</dbReference>
<evidence type="ECO:0000256" key="11">
    <source>
        <dbReference type="ARBA" id="ARBA00022989"/>
    </source>
</evidence>
<dbReference type="NCBIfam" id="NF003404">
    <property type="entry name" value="PRK04750.1"/>
    <property type="match status" value="1"/>
</dbReference>
<comment type="similarity">
    <text evidence="2">Belongs to the protein kinase superfamily. ADCK protein kinase family.</text>
</comment>
<evidence type="ECO:0000259" key="14">
    <source>
        <dbReference type="PROSITE" id="PS50011"/>
    </source>
</evidence>
<evidence type="ECO:0000256" key="13">
    <source>
        <dbReference type="SAM" id="Phobius"/>
    </source>
</evidence>
<dbReference type="PANTHER" id="PTHR10566">
    <property type="entry name" value="CHAPERONE-ACTIVITY OF BC1 COMPLEX CABC1 -RELATED"/>
    <property type="match status" value="1"/>
</dbReference>
<evidence type="ECO:0000256" key="8">
    <source>
        <dbReference type="ARBA" id="ARBA00022741"/>
    </source>
</evidence>
<evidence type="ECO:0000256" key="1">
    <source>
        <dbReference type="ARBA" id="ARBA00005020"/>
    </source>
</evidence>
<protein>
    <recommendedName>
        <fullName evidence="14">Protein kinase domain-containing protein</fullName>
    </recommendedName>
</protein>
<keyword evidence="12 13" id="KW-0472">Membrane</keyword>
<dbReference type="AlphaFoldDB" id="A0A381SA50"/>
<proteinExistence type="inferred from homology"/>
<keyword evidence="9" id="KW-0418">Kinase</keyword>
<dbReference type="CDD" id="cd13972">
    <property type="entry name" value="UbiB"/>
    <property type="match status" value="1"/>
</dbReference>
<dbReference type="EMBL" id="UINC01002856">
    <property type="protein sequence ID" value="SVA00975.1"/>
    <property type="molecule type" value="Genomic_DNA"/>
</dbReference>
<dbReference type="InterPro" id="IPR000719">
    <property type="entry name" value="Prot_kinase_dom"/>
</dbReference>
<feature type="transmembrane region" description="Helical" evidence="13">
    <location>
        <begin position="495"/>
        <end position="514"/>
    </location>
</feature>
<dbReference type="NCBIfam" id="TIGR01982">
    <property type="entry name" value="UbiB"/>
    <property type="match status" value="1"/>
</dbReference>
<dbReference type="Pfam" id="PF03109">
    <property type="entry name" value="ABC1"/>
    <property type="match status" value="1"/>
</dbReference>
<dbReference type="UniPathway" id="UPA00232"/>
<accession>A0A381SA50</accession>
<dbReference type="PANTHER" id="PTHR10566:SF113">
    <property type="entry name" value="PROTEIN ACTIVITY OF BC1 COMPLEX KINASE 7, CHLOROPLASTIC"/>
    <property type="match status" value="1"/>
</dbReference>
<dbReference type="PROSITE" id="PS50011">
    <property type="entry name" value="PROTEIN_KINASE_DOM"/>
    <property type="match status" value="1"/>
</dbReference>
<keyword evidence="3" id="KW-1003">Cell membrane</keyword>
<evidence type="ECO:0000256" key="2">
    <source>
        <dbReference type="ARBA" id="ARBA00009670"/>
    </source>
</evidence>
<evidence type="ECO:0000256" key="5">
    <source>
        <dbReference type="ARBA" id="ARBA00022679"/>
    </source>
</evidence>
<keyword evidence="4" id="KW-0997">Cell inner membrane</keyword>
<evidence type="ECO:0000256" key="12">
    <source>
        <dbReference type="ARBA" id="ARBA00023136"/>
    </source>
</evidence>
<comment type="pathway">
    <text evidence="1">Cofactor biosynthesis; ubiquinone biosynthesis [regulation].</text>
</comment>
<dbReference type="InterPro" id="IPR011009">
    <property type="entry name" value="Kinase-like_dom_sf"/>
</dbReference>
<dbReference type="GO" id="GO:0004672">
    <property type="term" value="F:protein kinase activity"/>
    <property type="evidence" value="ECO:0007669"/>
    <property type="project" value="InterPro"/>
</dbReference>
<keyword evidence="7 13" id="KW-0812">Transmembrane</keyword>
<evidence type="ECO:0000256" key="9">
    <source>
        <dbReference type="ARBA" id="ARBA00022777"/>
    </source>
</evidence>
<evidence type="ECO:0000313" key="15">
    <source>
        <dbReference type="EMBL" id="SVA00975.1"/>
    </source>
</evidence>
<dbReference type="InterPro" id="IPR010232">
    <property type="entry name" value="UbiB"/>
</dbReference>
<evidence type="ECO:0000256" key="6">
    <source>
        <dbReference type="ARBA" id="ARBA00022688"/>
    </source>
</evidence>
<evidence type="ECO:0000256" key="4">
    <source>
        <dbReference type="ARBA" id="ARBA00022519"/>
    </source>
</evidence>
<name>A0A381SA50_9ZZZZ</name>
<gene>
    <name evidence="15" type="ORF">METZ01_LOCUS53829</name>
</gene>
<organism evidence="15">
    <name type="scientific">marine metagenome</name>
    <dbReference type="NCBI Taxonomy" id="408172"/>
    <lineage>
        <taxon>unclassified sequences</taxon>
        <taxon>metagenomes</taxon>
        <taxon>ecological metagenomes</taxon>
    </lineage>
</organism>